<proteinExistence type="predicted"/>
<name>A0A917IU91_9BACT</name>
<dbReference type="EMBL" id="BMIB01000002">
    <property type="protein sequence ID" value="GGH64051.1"/>
    <property type="molecule type" value="Genomic_DNA"/>
</dbReference>
<comment type="caution">
    <text evidence="1">The sequence shown here is derived from an EMBL/GenBank/DDBJ whole genome shotgun (WGS) entry which is preliminary data.</text>
</comment>
<accession>A0A917IU91</accession>
<dbReference type="AlphaFoldDB" id="A0A917IU91"/>
<sequence>MIDYFPTLYRYPPLPPDSSYEQSGIAKSFKDSSGHIQQISFGSEGGQDEYHVIYAWFLSKKMTPQSKARAKRLAEIYRAINSIKNRLMHGGTGFGHTYKRIAGYSAYDGWLYAQNAPLYTSGRFIAGRNVYIDSVKALINRELAEQLLIHEASLEDKIEILHKADALGRLITDSYYLQKAIAFTRSYGPYR</sequence>
<reference evidence="1" key="1">
    <citation type="journal article" date="2014" name="Int. J. Syst. Evol. Microbiol.">
        <title>Complete genome sequence of Corynebacterium casei LMG S-19264T (=DSM 44701T), isolated from a smear-ripened cheese.</title>
        <authorList>
            <consortium name="US DOE Joint Genome Institute (JGI-PGF)"/>
            <person name="Walter F."/>
            <person name="Albersmeier A."/>
            <person name="Kalinowski J."/>
            <person name="Ruckert C."/>
        </authorList>
    </citation>
    <scope>NUCLEOTIDE SEQUENCE</scope>
    <source>
        <strain evidence="1">CGMCC 1.15290</strain>
    </source>
</reference>
<dbReference type="Proteomes" id="UP000627292">
    <property type="component" value="Unassembled WGS sequence"/>
</dbReference>
<evidence type="ECO:0000313" key="2">
    <source>
        <dbReference type="Proteomes" id="UP000627292"/>
    </source>
</evidence>
<protein>
    <submittedName>
        <fullName evidence="1">Uncharacterized protein</fullName>
    </submittedName>
</protein>
<gene>
    <name evidence="1" type="ORF">GCM10011379_15660</name>
</gene>
<keyword evidence="2" id="KW-1185">Reference proteome</keyword>
<evidence type="ECO:0000313" key="1">
    <source>
        <dbReference type="EMBL" id="GGH64051.1"/>
    </source>
</evidence>
<reference evidence="1" key="2">
    <citation type="submission" date="2020-09" db="EMBL/GenBank/DDBJ databases">
        <authorList>
            <person name="Sun Q."/>
            <person name="Zhou Y."/>
        </authorList>
    </citation>
    <scope>NUCLEOTIDE SEQUENCE</scope>
    <source>
        <strain evidence="1">CGMCC 1.15290</strain>
    </source>
</reference>
<organism evidence="1 2">
    <name type="scientific">Filimonas zeae</name>
    <dbReference type="NCBI Taxonomy" id="1737353"/>
    <lineage>
        <taxon>Bacteria</taxon>
        <taxon>Pseudomonadati</taxon>
        <taxon>Bacteroidota</taxon>
        <taxon>Chitinophagia</taxon>
        <taxon>Chitinophagales</taxon>
        <taxon>Chitinophagaceae</taxon>
        <taxon>Filimonas</taxon>
    </lineage>
</organism>